<comment type="caution">
    <text evidence="1">The sequence shown here is derived from an EMBL/GenBank/DDBJ whole genome shotgun (WGS) entry which is preliminary data.</text>
</comment>
<keyword evidence="2" id="KW-1185">Reference proteome</keyword>
<gene>
    <name evidence="1" type="ORF">LG219_02780</name>
</gene>
<name>A0ABS8BHM1_9NEIS</name>
<evidence type="ECO:0000313" key="1">
    <source>
        <dbReference type="EMBL" id="MCB5195214.1"/>
    </source>
</evidence>
<dbReference type="EMBL" id="JAJAWG010000001">
    <property type="protein sequence ID" value="MCB5195214.1"/>
    <property type="molecule type" value="Genomic_DNA"/>
</dbReference>
<reference evidence="1 2" key="1">
    <citation type="submission" date="2021-10" db="EMBL/GenBank/DDBJ databases">
        <authorList>
            <person name="Chen M."/>
        </authorList>
    </citation>
    <scope>NUCLEOTIDE SEQUENCE [LARGE SCALE GENOMIC DNA]</scope>
    <source>
        <strain evidence="1 2">H3-26</strain>
    </source>
</reference>
<dbReference type="PANTHER" id="PTHR33973">
    <property type="entry name" value="OS07G0153300 PROTEIN"/>
    <property type="match status" value="1"/>
</dbReference>
<organism evidence="1 2">
    <name type="scientific">Deefgea salmonis</name>
    <dbReference type="NCBI Taxonomy" id="2875502"/>
    <lineage>
        <taxon>Bacteria</taxon>
        <taxon>Pseudomonadati</taxon>
        <taxon>Pseudomonadota</taxon>
        <taxon>Betaproteobacteria</taxon>
        <taxon>Neisseriales</taxon>
        <taxon>Chitinibacteraceae</taxon>
        <taxon>Deefgea</taxon>
    </lineage>
</organism>
<proteinExistence type="predicted"/>
<dbReference type="InterPro" id="IPR010775">
    <property type="entry name" value="DUF1365"/>
</dbReference>
<sequence length="271" mass="30783">MNAPAQIIRGQVMHQRFRPAQNRFVYPVFCLRLNLARLGDINVSGFGLNRWRPVAIYTQDYGPKDGSDLEHWMRDVLAKNGITADGEIWLHTFPRVLGFVFNPVSFWYCYDREGGLRAVLAEVNNTFGETHQYLIAAHDEQCIAADTRLECIKMMHVSPFCEVQGHYQFGFRDTAKTAWVGIDYFDGDGLLIKTAVGGQRADLNRQTLWRALLAQPLLTLGVFARIHWQALHLWRKRVPFFSKPAPPTIELSTSIHPIANKVAAQASELTS</sequence>
<dbReference type="PANTHER" id="PTHR33973:SF4">
    <property type="entry name" value="OS07G0153300 PROTEIN"/>
    <property type="match status" value="1"/>
</dbReference>
<dbReference type="Proteomes" id="UP001198034">
    <property type="component" value="Unassembled WGS sequence"/>
</dbReference>
<dbReference type="RefSeq" id="WP_226763017.1">
    <property type="nucleotide sequence ID" value="NZ_JAJAWG010000001.1"/>
</dbReference>
<protein>
    <submittedName>
        <fullName evidence="1">DUF1365 domain-containing protein</fullName>
    </submittedName>
</protein>
<dbReference type="Pfam" id="PF07103">
    <property type="entry name" value="DUF1365"/>
    <property type="match status" value="1"/>
</dbReference>
<accession>A0ABS8BHM1</accession>
<evidence type="ECO:0000313" key="2">
    <source>
        <dbReference type="Proteomes" id="UP001198034"/>
    </source>
</evidence>